<accession>A0AA37F9V7</accession>
<reference evidence="1" key="1">
    <citation type="journal article" date="2014" name="Int. J. Syst. Evol. Microbiol.">
        <title>Complete genome sequence of Corynebacterium casei LMG S-19264T (=DSM 44701T), isolated from a smear-ripened cheese.</title>
        <authorList>
            <consortium name="US DOE Joint Genome Institute (JGI-PGF)"/>
            <person name="Walter F."/>
            <person name="Albersmeier A."/>
            <person name="Kalinowski J."/>
            <person name="Ruckert C."/>
        </authorList>
    </citation>
    <scope>NUCLEOTIDE SEQUENCE</scope>
    <source>
        <strain evidence="1">JCM 13583</strain>
    </source>
</reference>
<reference evidence="1" key="2">
    <citation type="submission" date="2022-09" db="EMBL/GenBank/DDBJ databases">
        <authorList>
            <person name="Sun Q."/>
            <person name="Ohkuma M."/>
        </authorList>
    </citation>
    <scope>NUCLEOTIDE SEQUENCE</scope>
    <source>
        <strain evidence="1">JCM 13583</strain>
    </source>
</reference>
<dbReference type="Proteomes" id="UP000632195">
    <property type="component" value="Unassembled WGS sequence"/>
</dbReference>
<name>A0AA37F9V7_9ARCH</name>
<gene>
    <name evidence="1" type="ORF">GCM10007108_14990</name>
</gene>
<sequence length="175" mass="20157">MAPFFRRNREEKERSVERVVEVKTVGDIPPVVETRKLTGDGELKEASVKAYKYARDDFCRYFGVSMQRGEGNRHFFIRLLRDIGVDVPEEALVDSKALTTAIAESQDRVDEKSRPRYNAVRKLVSIYLDFYETSRFSSGEQISGEQLVERLMDFYNYLDIMKLYFPDTGTGRGGG</sequence>
<protein>
    <submittedName>
        <fullName evidence="1">Uncharacterized protein</fullName>
    </submittedName>
</protein>
<organism evidence="1 2">
    <name type="scientific">Thermogymnomonas acidicola</name>
    <dbReference type="NCBI Taxonomy" id="399579"/>
    <lineage>
        <taxon>Archaea</taxon>
        <taxon>Methanobacteriati</taxon>
        <taxon>Thermoplasmatota</taxon>
        <taxon>Thermoplasmata</taxon>
        <taxon>Thermoplasmatales</taxon>
        <taxon>Thermogymnomonas</taxon>
    </lineage>
</organism>
<keyword evidence="2" id="KW-1185">Reference proteome</keyword>
<dbReference type="RefSeq" id="WP_188681634.1">
    <property type="nucleotide sequence ID" value="NZ_BMNY01000003.1"/>
</dbReference>
<evidence type="ECO:0000313" key="2">
    <source>
        <dbReference type="Proteomes" id="UP000632195"/>
    </source>
</evidence>
<comment type="caution">
    <text evidence="1">The sequence shown here is derived from an EMBL/GenBank/DDBJ whole genome shotgun (WGS) entry which is preliminary data.</text>
</comment>
<dbReference type="EMBL" id="BMNY01000003">
    <property type="protein sequence ID" value="GGM77828.1"/>
    <property type="molecule type" value="Genomic_DNA"/>
</dbReference>
<dbReference type="AlphaFoldDB" id="A0AA37F9V7"/>
<evidence type="ECO:0000313" key="1">
    <source>
        <dbReference type="EMBL" id="GGM77828.1"/>
    </source>
</evidence>
<proteinExistence type="predicted"/>